<evidence type="ECO:0000313" key="1">
    <source>
        <dbReference type="EMBL" id="KAK4008660.1"/>
    </source>
</evidence>
<organism evidence="1 2">
    <name type="scientific">Daphnia magna</name>
    <dbReference type="NCBI Taxonomy" id="35525"/>
    <lineage>
        <taxon>Eukaryota</taxon>
        <taxon>Metazoa</taxon>
        <taxon>Ecdysozoa</taxon>
        <taxon>Arthropoda</taxon>
        <taxon>Crustacea</taxon>
        <taxon>Branchiopoda</taxon>
        <taxon>Diplostraca</taxon>
        <taxon>Cladocera</taxon>
        <taxon>Anomopoda</taxon>
        <taxon>Daphniidae</taxon>
        <taxon>Daphnia</taxon>
    </lineage>
</organism>
<dbReference type="EMBL" id="JAOYFB010000002">
    <property type="protein sequence ID" value="KAK4008660.1"/>
    <property type="molecule type" value="Genomic_DNA"/>
</dbReference>
<gene>
    <name evidence="1" type="ORF">OUZ56_013793</name>
</gene>
<name>A0ABQ9Z6Z2_9CRUS</name>
<sequence length="61" mass="6312">MPTVNPRARCSISSGGIIDMGSIVSKLGKSIDSAPSLLIDSTRYLASFAYVNQVGGHTCPA</sequence>
<proteinExistence type="predicted"/>
<accession>A0ABQ9Z6Z2</accession>
<protein>
    <submittedName>
        <fullName evidence="1">Uncharacterized protein</fullName>
    </submittedName>
</protein>
<comment type="caution">
    <text evidence="1">The sequence shown here is derived from an EMBL/GenBank/DDBJ whole genome shotgun (WGS) entry which is preliminary data.</text>
</comment>
<evidence type="ECO:0000313" key="2">
    <source>
        <dbReference type="Proteomes" id="UP001234178"/>
    </source>
</evidence>
<reference evidence="1 2" key="1">
    <citation type="journal article" date="2023" name="Nucleic Acids Res.">
        <title>The hologenome of Daphnia magna reveals possible DNA methylation and microbiome-mediated evolution of the host genome.</title>
        <authorList>
            <person name="Chaturvedi A."/>
            <person name="Li X."/>
            <person name="Dhandapani V."/>
            <person name="Marshall H."/>
            <person name="Kissane S."/>
            <person name="Cuenca-Cambronero M."/>
            <person name="Asole G."/>
            <person name="Calvet F."/>
            <person name="Ruiz-Romero M."/>
            <person name="Marangio P."/>
            <person name="Guigo R."/>
            <person name="Rago D."/>
            <person name="Mirbahai L."/>
            <person name="Eastwood N."/>
            <person name="Colbourne J.K."/>
            <person name="Zhou J."/>
            <person name="Mallon E."/>
            <person name="Orsini L."/>
        </authorList>
    </citation>
    <scope>NUCLEOTIDE SEQUENCE [LARGE SCALE GENOMIC DNA]</scope>
    <source>
        <strain evidence="1">LRV0_1</strain>
    </source>
</reference>
<dbReference type="Proteomes" id="UP001234178">
    <property type="component" value="Unassembled WGS sequence"/>
</dbReference>
<keyword evidence="2" id="KW-1185">Reference proteome</keyword>